<feature type="domain" description="Poly(A) polymerase central" evidence="14">
    <location>
        <begin position="124"/>
        <end position="273"/>
    </location>
</feature>
<dbReference type="InterPro" id="IPR043519">
    <property type="entry name" value="NT_sf"/>
</dbReference>
<comment type="cofactor">
    <cofactor evidence="2">
        <name>Mg(2+)</name>
        <dbReference type="ChEBI" id="CHEBI:18420"/>
    </cofactor>
</comment>
<dbReference type="CDD" id="cd05402">
    <property type="entry name" value="NT_PAP_TUTase"/>
    <property type="match status" value="1"/>
</dbReference>
<evidence type="ECO:0000256" key="1">
    <source>
        <dbReference type="ARBA" id="ARBA00001936"/>
    </source>
</evidence>
<feature type="non-terminal residue" evidence="16">
    <location>
        <position position="1"/>
    </location>
</feature>
<dbReference type="Pfam" id="PF20750">
    <property type="entry name" value="PAP_NTPase"/>
    <property type="match status" value="1"/>
</dbReference>
<dbReference type="GO" id="GO:0005524">
    <property type="term" value="F:ATP binding"/>
    <property type="evidence" value="ECO:0007669"/>
    <property type="project" value="UniProtKB-KW"/>
</dbReference>
<comment type="similarity">
    <text evidence="4">Belongs to the poly(A) polymerase family.</text>
</comment>
<dbReference type="SUPFAM" id="SSF81301">
    <property type="entry name" value="Nucleotidyltransferase"/>
    <property type="match status" value="1"/>
</dbReference>
<accession>A0A1E7F293</accession>
<dbReference type="Gene3D" id="1.10.1410.10">
    <property type="match status" value="1"/>
</dbReference>
<reference evidence="16 17" key="1">
    <citation type="submission" date="2016-09" db="EMBL/GenBank/DDBJ databases">
        <title>Extensive genetic diversity and differential bi-allelic expression allows diatom success in the polar Southern Ocean.</title>
        <authorList>
            <consortium name="DOE Joint Genome Institute"/>
            <person name="Mock T."/>
            <person name="Otillar R.P."/>
            <person name="Strauss J."/>
            <person name="Dupont C."/>
            <person name="Frickenhaus S."/>
            <person name="Maumus F."/>
            <person name="Mcmullan M."/>
            <person name="Sanges R."/>
            <person name="Schmutz J."/>
            <person name="Toseland A."/>
            <person name="Valas R."/>
            <person name="Veluchamy A."/>
            <person name="Ward B.J."/>
            <person name="Allen A."/>
            <person name="Barry K."/>
            <person name="Falciatore A."/>
            <person name="Ferrante M."/>
            <person name="Fortunato A.E."/>
            <person name="Gloeckner G."/>
            <person name="Gruber A."/>
            <person name="Hipkin R."/>
            <person name="Janech M."/>
            <person name="Kroth P."/>
            <person name="Leese F."/>
            <person name="Lindquist E."/>
            <person name="Lyon B.R."/>
            <person name="Martin J."/>
            <person name="Mayer C."/>
            <person name="Parker M."/>
            <person name="Quesneville H."/>
            <person name="Raymond J."/>
            <person name="Uhlig C."/>
            <person name="Valentin K.U."/>
            <person name="Worden A.Z."/>
            <person name="Armbrust E.V."/>
            <person name="Bowler C."/>
            <person name="Green B."/>
            <person name="Moulton V."/>
            <person name="Van Oosterhout C."/>
            <person name="Grigoriev I."/>
        </authorList>
    </citation>
    <scope>NUCLEOTIDE SEQUENCE [LARGE SCALE GENOMIC DNA]</scope>
    <source>
        <strain evidence="16 17">CCMP1102</strain>
    </source>
</reference>
<proteinExistence type="inferred from homology"/>
<dbReference type="EC" id="2.7.7.19" evidence="5"/>
<keyword evidence="8" id="KW-0479">Metal-binding</keyword>
<evidence type="ECO:0000256" key="6">
    <source>
        <dbReference type="ARBA" id="ARBA00022664"/>
    </source>
</evidence>
<evidence type="ECO:0000256" key="4">
    <source>
        <dbReference type="ARBA" id="ARBA00010912"/>
    </source>
</evidence>
<dbReference type="GO" id="GO:0006397">
    <property type="term" value="P:mRNA processing"/>
    <property type="evidence" value="ECO:0007669"/>
    <property type="project" value="UniProtKB-KW"/>
</dbReference>
<dbReference type="PANTHER" id="PTHR10682:SF10">
    <property type="entry name" value="POLYNUCLEOTIDE ADENYLYLTRANSFERASE"/>
    <property type="match status" value="1"/>
</dbReference>
<keyword evidence="7" id="KW-0808">Transferase</keyword>
<protein>
    <recommendedName>
        <fullName evidence="5">polynucleotide adenylyltransferase</fullName>
        <ecNumber evidence="5">2.7.7.19</ecNumber>
    </recommendedName>
</protein>
<dbReference type="Gene3D" id="3.30.70.590">
    <property type="entry name" value="Poly(A) polymerase predicted RNA binding domain"/>
    <property type="match status" value="1"/>
</dbReference>
<evidence type="ECO:0000256" key="8">
    <source>
        <dbReference type="ARBA" id="ARBA00022723"/>
    </source>
</evidence>
<evidence type="ECO:0000256" key="12">
    <source>
        <dbReference type="ARBA" id="ARBA00023242"/>
    </source>
</evidence>
<dbReference type="InterPro" id="IPR007012">
    <property type="entry name" value="PolA_pol_cen_dom"/>
</dbReference>
<dbReference type="SUPFAM" id="SSF81631">
    <property type="entry name" value="PAP/OAS1 substrate-binding domain"/>
    <property type="match status" value="1"/>
</dbReference>
<dbReference type="GO" id="GO:0005634">
    <property type="term" value="C:nucleus"/>
    <property type="evidence" value="ECO:0007669"/>
    <property type="project" value="UniProtKB-SubCell"/>
</dbReference>
<evidence type="ECO:0000259" key="13">
    <source>
        <dbReference type="Pfam" id="PF04926"/>
    </source>
</evidence>
<evidence type="ECO:0000313" key="17">
    <source>
        <dbReference type="Proteomes" id="UP000095751"/>
    </source>
</evidence>
<dbReference type="GO" id="GO:0003723">
    <property type="term" value="F:RNA binding"/>
    <property type="evidence" value="ECO:0007669"/>
    <property type="project" value="InterPro"/>
</dbReference>
<keyword evidence="12" id="KW-0539">Nucleus</keyword>
<evidence type="ECO:0000259" key="15">
    <source>
        <dbReference type="Pfam" id="PF20750"/>
    </source>
</evidence>
<evidence type="ECO:0000256" key="2">
    <source>
        <dbReference type="ARBA" id="ARBA00001946"/>
    </source>
</evidence>
<comment type="cofactor">
    <cofactor evidence="1">
        <name>Mn(2+)</name>
        <dbReference type="ChEBI" id="CHEBI:29035"/>
    </cofactor>
</comment>
<organism evidence="16 17">
    <name type="scientific">Fragilariopsis cylindrus CCMP1102</name>
    <dbReference type="NCBI Taxonomy" id="635003"/>
    <lineage>
        <taxon>Eukaryota</taxon>
        <taxon>Sar</taxon>
        <taxon>Stramenopiles</taxon>
        <taxon>Ochrophyta</taxon>
        <taxon>Bacillariophyta</taxon>
        <taxon>Bacillariophyceae</taxon>
        <taxon>Bacillariophycidae</taxon>
        <taxon>Bacillariales</taxon>
        <taxon>Bacillariaceae</taxon>
        <taxon>Fragilariopsis</taxon>
    </lineage>
</organism>
<dbReference type="EMBL" id="KV784365">
    <property type="protein sequence ID" value="OEU12321.1"/>
    <property type="molecule type" value="Genomic_DNA"/>
</dbReference>
<name>A0A1E7F293_9STRA</name>
<evidence type="ECO:0000256" key="5">
    <source>
        <dbReference type="ARBA" id="ARBA00012388"/>
    </source>
</evidence>
<dbReference type="OrthoDB" id="412748at2759"/>
<dbReference type="SUPFAM" id="SSF55003">
    <property type="entry name" value="PAP/Archaeal CCA-adding enzyme, C-terminal domain"/>
    <property type="match status" value="1"/>
</dbReference>
<gene>
    <name evidence="16" type="ORF">FRACYDRAFT_157568</name>
</gene>
<dbReference type="AlphaFoldDB" id="A0A1E7F293"/>
<evidence type="ECO:0000256" key="9">
    <source>
        <dbReference type="ARBA" id="ARBA00022741"/>
    </source>
</evidence>
<dbReference type="GO" id="GO:0046872">
    <property type="term" value="F:metal ion binding"/>
    <property type="evidence" value="ECO:0007669"/>
    <property type="project" value="UniProtKB-KW"/>
</dbReference>
<dbReference type="InterPro" id="IPR007010">
    <property type="entry name" value="PolA_pol_RNA-bd_dom"/>
</dbReference>
<dbReference type="PANTHER" id="PTHR10682">
    <property type="entry name" value="POLY A POLYMERASE"/>
    <property type="match status" value="1"/>
</dbReference>
<dbReference type="InParanoid" id="A0A1E7F293"/>
<keyword evidence="9" id="KW-0547">Nucleotide-binding</keyword>
<dbReference type="Pfam" id="PF04928">
    <property type="entry name" value="PAP_central"/>
    <property type="match status" value="1"/>
</dbReference>
<feature type="non-terminal residue" evidence="16">
    <location>
        <position position="318"/>
    </location>
</feature>
<keyword evidence="11" id="KW-0460">Magnesium</keyword>
<evidence type="ECO:0000256" key="3">
    <source>
        <dbReference type="ARBA" id="ARBA00004123"/>
    </source>
</evidence>
<dbReference type="Pfam" id="PF04926">
    <property type="entry name" value="PAP_RNA-bind"/>
    <property type="match status" value="1"/>
</dbReference>
<evidence type="ECO:0000256" key="11">
    <source>
        <dbReference type="ARBA" id="ARBA00022842"/>
    </source>
</evidence>
<feature type="domain" description="Poly(A) polymerase nucleotidyltransferase" evidence="15">
    <location>
        <begin position="2"/>
        <end position="118"/>
    </location>
</feature>
<dbReference type="Gene3D" id="3.30.460.10">
    <property type="entry name" value="Beta Polymerase, domain 2"/>
    <property type="match status" value="1"/>
</dbReference>
<evidence type="ECO:0000313" key="16">
    <source>
        <dbReference type="EMBL" id="OEU12321.1"/>
    </source>
</evidence>
<dbReference type="KEGG" id="fcy:FRACYDRAFT_157568"/>
<dbReference type="FunFam" id="1.10.1410.10:FF:000001">
    <property type="entry name" value="Putative poly(A) polymerase gamma"/>
    <property type="match status" value="1"/>
</dbReference>
<keyword evidence="10" id="KW-0067">ATP-binding</keyword>
<evidence type="ECO:0000259" key="14">
    <source>
        <dbReference type="Pfam" id="PF04928"/>
    </source>
</evidence>
<dbReference type="InterPro" id="IPR011068">
    <property type="entry name" value="NuclTrfase_I-like_C"/>
</dbReference>
<dbReference type="InterPro" id="IPR048840">
    <property type="entry name" value="PolA_pol_NTPase"/>
</dbReference>
<evidence type="ECO:0000256" key="7">
    <source>
        <dbReference type="ARBA" id="ARBA00022679"/>
    </source>
</evidence>
<feature type="domain" description="Poly(A) polymerase RNA-binding" evidence="13">
    <location>
        <begin position="277"/>
        <end position="318"/>
    </location>
</feature>
<sequence length="318" mass="36291">LITFGSYRLGAYRPDADVDLLALCPPSCTRDDFFTRLVSLMEEEPSICDIHPIASAYTPVLKFTINSINFDMLFGRVYGDTNIDKLFPIEDSFLMGMDDSEVRSANGVRVTQYIMNCVPNQDRFRLVLCAVKEWASAHGIYSNVLGFLGGVNWAIMVAHVCRQYPNYGPSSLLRTFFQTYATWRWPNPVQLVAPSSTETTMTNAPSMIGGGMKPWDPQTNPRDAHHVMPIITPVFPRMNSAYNVGISQQRRIQEELTRAAFITQDEFNWKSLYNRSDFFNRHANFLQITIRAGNNPDEFTKWLRLCESRLRILVCALE</sequence>
<evidence type="ECO:0000256" key="10">
    <source>
        <dbReference type="ARBA" id="ARBA00022840"/>
    </source>
</evidence>
<dbReference type="GO" id="GO:1990817">
    <property type="term" value="F:poly(A) RNA polymerase activity"/>
    <property type="evidence" value="ECO:0007669"/>
    <property type="project" value="UniProtKB-EC"/>
</dbReference>
<dbReference type="GO" id="GO:0031123">
    <property type="term" value="P:RNA 3'-end processing"/>
    <property type="evidence" value="ECO:0007669"/>
    <property type="project" value="InterPro"/>
</dbReference>
<keyword evidence="17" id="KW-1185">Reference proteome</keyword>
<keyword evidence="6" id="KW-0507">mRNA processing</keyword>
<dbReference type="FunCoup" id="A0A1E7F293">
    <property type="interactions" value="293"/>
</dbReference>
<comment type="subcellular location">
    <subcellularLocation>
        <location evidence="3">Nucleus</location>
    </subcellularLocation>
</comment>
<dbReference type="Proteomes" id="UP000095751">
    <property type="component" value="Unassembled WGS sequence"/>
</dbReference>